<dbReference type="PANTHER" id="PTHR43420">
    <property type="entry name" value="ACETYLTRANSFERASE"/>
    <property type="match status" value="1"/>
</dbReference>
<dbReference type="OrthoDB" id="2861902at2"/>
<dbReference type="STRING" id="1450648.CLORY_26460"/>
<reference evidence="4 5" key="1">
    <citation type="submission" date="2017-03" db="EMBL/GenBank/DDBJ databases">
        <title>Genome sequence of Clostridium oryzae DSM 28571.</title>
        <authorList>
            <person name="Poehlein A."/>
            <person name="Daniel R."/>
        </authorList>
    </citation>
    <scope>NUCLEOTIDE SEQUENCE [LARGE SCALE GENOMIC DNA]</scope>
    <source>
        <strain evidence="4 5">DSM 28571</strain>
    </source>
</reference>
<dbReference type="Gene3D" id="3.40.630.30">
    <property type="match status" value="2"/>
</dbReference>
<dbReference type="InterPro" id="IPR050680">
    <property type="entry name" value="YpeA/RimI_acetyltransf"/>
</dbReference>
<dbReference type="PROSITE" id="PS51186">
    <property type="entry name" value="GNAT"/>
    <property type="match status" value="2"/>
</dbReference>
<evidence type="ECO:0000313" key="4">
    <source>
        <dbReference type="EMBL" id="OPJ60778.1"/>
    </source>
</evidence>
<dbReference type="SUPFAM" id="SSF55729">
    <property type="entry name" value="Acyl-CoA N-acyltransferases (Nat)"/>
    <property type="match status" value="2"/>
</dbReference>
<dbReference type="AlphaFoldDB" id="A0A1V4IL59"/>
<dbReference type="RefSeq" id="WP_079425209.1">
    <property type="nucleotide sequence ID" value="NZ_MZGV01000028.1"/>
</dbReference>
<keyword evidence="1 4" id="KW-0808">Transferase</keyword>
<keyword evidence="5" id="KW-1185">Reference proteome</keyword>
<gene>
    <name evidence="4" type="ORF">CLORY_26460</name>
</gene>
<sequence>MEFKEISFNDEKVINEGMRLWNDNLGAVYPMDYKLFSQNLRGDRQNKKMVGVFDEGKLIAFIVYKQSIYKSGLLEPDRQVGYINSIIVDMHYRKQGIAKKLLSEAEKDLKAAGVKNIHVAGDTYHFFPGIPSECIFAEEFFNSMGYKIEGESYDLIADISKVDFSRLPGISLNRDSRYAVKLLDINEKAELYSFFERCFPGRWYEEFLEFFEMGMEDRDVVVMKDGDKIIGFAHIYDNKSKFIGAPVYWRQSLGSNYGGLGPIGIDEAYRKCGLGLLILYKALEILKQRNVENMVIDWTSRQIINYYGKFNFMPWRKYKHATKVEDL</sequence>
<dbReference type="InterPro" id="IPR000182">
    <property type="entry name" value="GNAT_dom"/>
</dbReference>
<keyword evidence="2" id="KW-0012">Acyltransferase</keyword>
<organism evidence="4 5">
    <name type="scientific">Clostridium oryzae</name>
    <dbReference type="NCBI Taxonomy" id="1450648"/>
    <lineage>
        <taxon>Bacteria</taxon>
        <taxon>Bacillati</taxon>
        <taxon>Bacillota</taxon>
        <taxon>Clostridia</taxon>
        <taxon>Eubacteriales</taxon>
        <taxon>Clostridiaceae</taxon>
        <taxon>Clostridium</taxon>
    </lineage>
</organism>
<dbReference type="GO" id="GO:0016747">
    <property type="term" value="F:acyltransferase activity, transferring groups other than amino-acyl groups"/>
    <property type="evidence" value="ECO:0007669"/>
    <property type="project" value="InterPro"/>
</dbReference>
<dbReference type="InterPro" id="IPR016181">
    <property type="entry name" value="Acyl_CoA_acyltransferase"/>
</dbReference>
<dbReference type="Proteomes" id="UP000190080">
    <property type="component" value="Unassembled WGS sequence"/>
</dbReference>
<evidence type="ECO:0000313" key="5">
    <source>
        <dbReference type="Proteomes" id="UP000190080"/>
    </source>
</evidence>
<dbReference type="CDD" id="cd04301">
    <property type="entry name" value="NAT_SF"/>
    <property type="match status" value="2"/>
</dbReference>
<name>A0A1V4IL59_9CLOT</name>
<feature type="domain" description="N-acetyltransferase" evidence="3">
    <location>
        <begin position="1"/>
        <end position="168"/>
    </location>
</feature>
<protein>
    <submittedName>
        <fullName evidence="4">Putative acetyltransferase</fullName>
    </submittedName>
</protein>
<dbReference type="EMBL" id="MZGV01000028">
    <property type="protein sequence ID" value="OPJ60778.1"/>
    <property type="molecule type" value="Genomic_DNA"/>
</dbReference>
<accession>A0A1V4IL59</accession>
<comment type="caution">
    <text evidence="4">The sequence shown here is derived from an EMBL/GenBank/DDBJ whole genome shotgun (WGS) entry which is preliminary data.</text>
</comment>
<feature type="domain" description="N-acetyltransferase" evidence="3">
    <location>
        <begin position="178"/>
        <end position="327"/>
    </location>
</feature>
<evidence type="ECO:0000256" key="2">
    <source>
        <dbReference type="ARBA" id="ARBA00023315"/>
    </source>
</evidence>
<dbReference type="Pfam" id="PF00583">
    <property type="entry name" value="Acetyltransf_1"/>
    <property type="match status" value="2"/>
</dbReference>
<dbReference type="PANTHER" id="PTHR43420:SF52">
    <property type="entry name" value="N-ACETYLTRANSFERASE YODP"/>
    <property type="match status" value="1"/>
</dbReference>
<evidence type="ECO:0000259" key="3">
    <source>
        <dbReference type="PROSITE" id="PS51186"/>
    </source>
</evidence>
<evidence type="ECO:0000256" key="1">
    <source>
        <dbReference type="ARBA" id="ARBA00022679"/>
    </source>
</evidence>
<proteinExistence type="predicted"/>